<dbReference type="SUPFAM" id="SSF48179">
    <property type="entry name" value="6-phosphogluconate dehydrogenase C-terminal domain-like"/>
    <property type="match status" value="1"/>
</dbReference>
<dbReference type="Gene3D" id="1.10.1040.20">
    <property type="entry name" value="ProC-like, C-terminal domain"/>
    <property type="match status" value="1"/>
</dbReference>
<dbReference type="PANTHER" id="PTHR40459:SF1">
    <property type="entry name" value="CONSERVED HYPOTHETICAL ALANINE AND LEUCINE RICH PROTEIN"/>
    <property type="match status" value="1"/>
</dbReference>
<protein>
    <submittedName>
        <fullName evidence="3">DUF2520 domain-containing protein</fullName>
    </submittedName>
</protein>
<gene>
    <name evidence="3" type="ORF">H8S00_10095</name>
</gene>
<accession>A0ABR7F3Y8</accession>
<feature type="domain" description="DUF2520" evidence="2">
    <location>
        <begin position="133"/>
        <end position="257"/>
    </location>
</feature>
<sequence>MKFGFIGAGKVGFSLGKYLADNEMEVVGYYSEFKEDALEASKFTKSSVYKNIEDLVRDSDVLFLTVPDGAIEKVWNQVKKTGISGKVVCHCSGALSSKVFSDISELGGFGYSIHPLFAVSDRYNSYKELSNSYFTIEGSPGKIGEIRQIFEKMGNKICIISAKDKVKYHAAAAIASNLVVGLIDLSEKLLMECGFERDEAGDALAPIVWGNIKHILNNGVVEALTGPIERGDADTIKKHLATISGNDRETYIAVSRQVLEVAKRKNKDRDYSKIEEILK</sequence>
<evidence type="ECO:0000313" key="3">
    <source>
        <dbReference type="EMBL" id="MBC5668334.1"/>
    </source>
</evidence>
<dbReference type="RefSeq" id="WP_118589867.1">
    <property type="nucleotide sequence ID" value="NZ_JACOOZ010000007.1"/>
</dbReference>
<evidence type="ECO:0000259" key="2">
    <source>
        <dbReference type="Pfam" id="PF10728"/>
    </source>
</evidence>
<proteinExistence type="predicted"/>
<reference evidence="3 4" key="1">
    <citation type="submission" date="2020-08" db="EMBL/GenBank/DDBJ databases">
        <title>Genome public.</title>
        <authorList>
            <person name="Liu C."/>
            <person name="Sun Q."/>
        </authorList>
    </citation>
    <scope>NUCLEOTIDE SEQUENCE [LARGE SCALE GENOMIC DNA]</scope>
    <source>
        <strain evidence="3 4">BX4</strain>
    </source>
</reference>
<dbReference type="Gene3D" id="3.40.50.720">
    <property type="entry name" value="NAD(P)-binding Rossmann-like Domain"/>
    <property type="match status" value="1"/>
</dbReference>
<dbReference type="InterPro" id="IPR036291">
    <property type="entry name" value="NAD(P)-bd_dom_sf"/>
</dbReference>
<dbReference type="SUPFAM" id="SSF51735">
    <property type="entry name" value="NAD(P)-binding Rossmann-fold domains"/>
    <property type="match status" value="1"/>
</dbReference>
<organism evidence="3 4">
    <name type="scientific">Eubacterium segne</name>
    <dbReference type="NCBI Taxonomy" id="2763045"/>
    <lineage>
        <taxon>Bacteria</taxon>
        <taxon>Bacillati</taxon>
        <taxon>Bacillota</taxon>
        <taxon>Clostridia</taxon>
        <taxon>Eubacteriales</taxon>
        <taxon>Eubacteriaceae</taxon>
        <taxon>Eubacterium</taxon>
    </lineage>
</organism>
<evidence type="ECO:0000259" key="1">
    <source>
        <dbReference type="Pfam" id="PF10727"/>
    </source>
</evidence>
<dbReference type="InterPro" id="IPR008927">
    <property type="entry name" value="6-PGluconate_DH-like_C_sf"/>
</dbReference>
<name>A0ABR7F3Y8_9FIRM</name>
<keyword evidence="4" id="KW-1185">Reference proteome</keyword>
<comment type="caution">
    <text evidence="3">The sequence shown here is derived from an EMBL/GenBank/DDBJ whole genome shotgun (WGS) entry which is preliminary data.</text>
</comment>
<dbReference type="Proteomes" id="UP000597877">
    <property type="component" value="Unassembled WGS sequence"/>
</dbReference>
<dbReference type="InterPro" id="IPR019665">
    <property type="entry name" value="OxRdtase/DH_put_Rossmann_dom"/>
</dbReference>
<dbReference type="InterPro" id="IPR037108">
    <property type="entry name" value="TM1727-like_C_sf"/>
</dbReference>
<evidence type="ECO:0000313" key="4">
    <source>
        <dbReference type="Proteomes" id="UP000597877"/>
    </source>
</evidence>
<dbReference type="Pfam" id="PF10727">
    <property type="entry name" value="Rossmann-like"/>
    <property type="match status" value="1"/>
</dbReference>
<dbReference type="InterPro" id="IPR018931">
    <property type="entry name" value="DUF2520"/>
</dbReference>
<dbReference type="EMBL" id="JACOOZ010000007">
    <property type="protein sequence ID" value="MBC5668334.1"/>
    <property type="molecule type" value="Genomic_DNA"/>
</dbReference>
<dbReference type="Pfam" id="PF10728">
    <property type="entry name" value="DUF2520"/>
    <property type="match status" value="1"/>
</dbReference>
<dbReference type="PANTHER" id="PTHR40459">
    <property type="entry name" value="CONSERVED HYPOTHETICAL ALANINE AND LEUCINE RICH PROTEIN"/>
    <property type="match status" value="1"/>
</dbReference>
<feature type="domain" description="Putative oxidoreductase/dehydrogenase Rossmann-like" evidence="1">
    <location>
        <begin position="2"/>
        <end position="115"/>
    </location>
</feature>